<dbReference type="STRING" id="1492738.FEM21_22650"/>
<keyword evidence="1" id="KW-0812">Transmembrane</keyword>
<accession>A0A066WKK2</accession>
<sequence length="129" mass="14432">MDTIAENIDLLYKKAKEYVDVNIELVKLNTIDKIADVLSSLVSRIVIFMFIVMFILLVNIALSLYLGELFGKDYLGYGVVALIYLLFIIVLKANKDSIIKTPITNLVIAKLLKSKSMSNDSKSKEDGVL</sequence>
<dbReference type="AlphaFoldDB" id="A0A066WKK2"/>
<feature type="transmembrane region" description="Helical" evidence="1">
    <location>
        <begin position="74"/>
        <end position="91"/>
    </location>
</feature>
<evidence type="ECO:0000256" key="1">
    <source>
        <dbReference type="SAM" id="Phobius"/>
    </source>
</evidence>
<dbReference type="PATRIC" id="fig|1492738.3.peg.2253"/>
<name>A0A066WKK2_9FLAO</name>
<dbReference type="RefSeq" id="WP_035660465.1">
    <property type="nucleotide sequence ID" value="NZ_JNCA01000021.1"/>
</dbReference>
<gene>
    <name evidence="2" type="ORF">FEM21_22650</name>
</gene>
<keyword evidence="1" id="KW-1133">Transmembrane helix</keyword>
<dbReference type="EMBL" id="JNCA01000021">
    <property type="protein sequence ID" value="KDN54542.1"/>
    <property type="molecule type" value="Genomic_DNA"/>
</dbReference>
<keyword evidence="3" id="KW-1185">Reference proteome</keyword>
<keyword evidence="1" id="KW-0472">Membrane</keyword>
<dbReference type="Proteomes" id="UP000027064">
    <property type="component" value="Unassembled WGS sequence"/>
</dbReference>
<feature type="transmembrane region" description="Helical" evidence="1">
    <location>
        <begin position="41"/>
        <end position="62"/>
    </location>
</feature>
<organism evidence="2 3">
    <name type="scientific">Flavobacterium seoulense</name>
    <dbReference type="NCBI Taxonomy" id="1492738"/>
    <lineage>
        <taxon>Bacteria</taxon>
        <taxon>Pseudomonadati</taxon>
        <taxon>Bacteroidota</taxon>
        <taxon>Flavobacteriia</taxon>
        <taxon>Flavobacteriales</taxon>
        <taxon>Flavobacteriaceae</taxon>
        <taxon>Flavobacterium</taxon>
    </lineage>
</organism>
<evidence type="ECO:0000313" key="2">
    <source>
        <dbReference type="EMBL" id="KDN54542.1"/>
    </source>
</evidence>
<proteinExistence type="predicted"/>
<protein>
    <recommendedName>
        <fullName evidence="4">Competence protein</fullName>
    </recommendedName>
</protein>
<evidence type="ECO:0000313" key="3">
    <source>
        <dbReference type="Proteomes" id="UP000027064"/>
    </source>
</evidence>
<reference evidence="2 3" key="1">
    <citation type="submission" date="2014-05" db="EMBL/GenBank/DDBJ databases">
        <title>Genome Sequence of Flavobacterium sp. EM1321.</title>
        <authorList>
            <person name="Shin S.-K."/>
            <person name="Yi H."/>
        </authorList>
    </citation>
    <scope>NUCLEOTIDE SEQUENCE [LARGE SCALE GENOMIC DNA]</scope>
    <source>
        <strain evidence="2 3">EM1321</strain>
    </source>
</reference>
<comment type="caution">
    <text evidence="2">The sequence shown here is derived from an EMBL/GenBank/DDBJ whole genome shotgun (WGS) entry which is preliminary data.</text>
</comment>
<dbReference type="eggNOG" id="ENOG5033623">
    <property type="taxonomic scope" value="Bacteria"/>
</dbReference>
<dbReference type="OrthoDB" id="678770at2"/>
<evidence type="ECO:0008006" key="4">
    <source>
        <dbReference type="Google" id="ProtNLM"/>
    </source>
</evidence>